<feature type="transmembrane region" description="Helical" evidence="1">
    <location>
        <begin position="20"/>
        <end position="43"/>
    </location>
</feature>
<dbReference type="Proteomes" id="UP001428341">
    <property type="component" value="Unassembled WGS sequence"/>
</dbReference>
<evidence type="ECO:0000313" key="2">
    <source>
        <dbReference type="EMBL" id="KAK9210508.1"/>
    </source>
</evidence>
<protein>
    <submittedName>
        <fullName evidence="2">Uncharacterized protein</fullName>
    </submittedName>
</protein>
<proteinExistence type="predicted"/>
<feature type="transmembrane region" description="Helical" evidence="1">
    <location>
        <begin position="93"/>
        <end position="112"/>
    </location>
</feature>
<reference evidence="2 3" key="1">
    <citation type="submission" date="2024-05" db="EMBL/GenBank/DDBJ databases">
        <title>Haplotype-resolved chromosome-level genome assembly of Huyou (Citrus changshanensis).</title>
        <authorList>
            <person name="Miao C."/>
            <person name="Chen W."/>
            <person name="Wu Y."/>
            <person name="Wang L."/>
            <person name="Zhao S."/>
            <person name="Grierson D."/>
            <person name="Xu C."/>
            <person name="Chen K."/>
        </authorList>
    </citation>
    <scope>NUCLEOTIDE SEQUENCE [LARGE SCALE GENOMIC DNA]</scope>
    <source>
        <strain evidence="2">01-14</strain>
        <tissue evidence="2">Leaf</tissue>
    </source>
</reference>
<keyword evidence="3" id="KW-1185">Reference proteome</keyword>
<gene>
    <name evidence="2" type="ORF">WN944_002879</name>
</gene>
<name>A0AAP0QW92_9ROSI</name>
<keyword evidence="1" id="KW-0472">Membrane</keyword>
<keyword evidence="1" id="KW-0812">Transmembrane</keyword>
<comment type="caution">
    <text evidence="2">The sequence shown here is derived from an EMBL/GenBank/DDBJ whole genome shotgun (WGS) entry which is preliminary data.</text>
</comment>
<accession>A0AAP0QW92</accession>
<evidence type="ECO:0000313" key="3">
    <source>
        <dbReference type="Proteomes" id="UP001428341"/>
    </source>
</evidence>
<keyword evidence="1" id="KW-1133">Transmembrane helix</keyword>
<dbReference type="AlphaFoldDB" id="A0AAP0QW92"/>
<evidence type="ECO:0000256" key="1">
    <source>
        <dbReference type="SAM" id="Phobius"/>
    </source>
</evidence>
<dbReference type="EMBL" id="JBCGBO010000004">
    <property type="protein sequence ID" value="KAK9210508.1"/>
    <property type="molecule type" value="Genomic_DNA"/>
</dbReference>
<organism evidence="2 3">
    <name type="scientific">Citrus x changshan-huyou</name>
    <dbReference type="NCBI Taxonomy" id="2935761"/>
    <lineage>
        <taxon>Eukaryota</taxon>
        <taxon>Viridiplantae</taxon>
        <taxon>Streptophyta</taxon>
        <taxon>Embryophyta</taxon>
        <taxon>Tracheophyta</taxon>
        <taxon>Spermatophyta</taxon>
        <taxon>Magnoliopsida</taxon>
        <taxon>eudicotyledons</taxon>
        <taxon>Gunneridae</taxon>
        <taxon>Pentapetalae</taxon>
        <taxon>rosids</taxon>
        <taxon>malvids</taxon>
        <taxon>Sapindales</taxon>
        <taxon>Rutaceae</taxon>
        <taxon>Aurantioideae</taxon>
        <taxon>Citrus</taxon>
    </lineage>
</organism>
<sequence length="161" mass="17830">MTKTFLSPMTWTTRTFKRPFITFTIFGVGYIFPALRCGIYNLALVISANYYGTEALGKAANIVKGMQLHGFLESSHCNMVPGFMITLSNHFTAVQMMMVGLLVLNCDIGLNFKAYSKSKKRNKPISSEAVYGAGIYDELVFVGNQAEWRSRNSLASLGSDV</sequence>